<reference evidence="2 3" key="1">
    <citation type="submission" date="2024-07" db="EMBL/GenBank/DDBJ databases">
        <title>Molecular mechanisms and environmental adaptations of flagellar loss and biofilm growth of Rhodanobacter under environmental stress.</title>
        <authorList>
            <person name="Chen M."/>
        </authorList>
    </citation>
    <scope>NUCLEOTIDE SEQUENCE [LARGE SCALE GENOMIC DNA]</scope>
    <source>
        <strain evidence="2 3">RS22</strain>
    </source>
</reference>
<gene>
    <name evidence="2" type="ORF">AB7878_07900</name>
</gene>
<evidence type="ECO:0000256" key="1">
    <source>
        <dbReference type="SAM" id="Phobius"/>
    </source>
</evidence>
<sequence>MDSSTEALQQSLVKLLAVVDRLDARNLQTVQRLEAATAAMEQGVGRLDRGGEQFAQQAAHGVQWAAQAMDEQRKSLAAARRSLLWIGAMALLIGSLLAAGGTAWIAHRSMQEIAQADFGKDILQATRDGAITRCGDSLCVRIGKKPRHYGKEGEYVLLQDPVVR</sequence>
<comment type="caution">
    <text evidence="2">The sequence shown here is derived from an EMBL/GenBank/DDBJ whole genome shotgun (WGS) entry which is preliminary data.</text>
</comment>
<keyword evidence="1" id="KW-0812">Transmembrane</keyword>
<organism evidence="2 3">
    <name type="scientific">Rhodanobacter humi</name>
    <dbReference type="NCBI Taxonomy" id="1888173"/>
    <lineage>
        <taxon>Bacteria</taxon>
        <taxon>Pseudomonadati</taxon>
        <taxon>Pseudomonadota</taxon>
        <taxon>Gammaproteobacteria</taxon>
        <taxon>Lysobacterales</taxon>
        <taxon>Rhodanobacteraceae</taxon>
        <taxon>Rhodanobacter</taxon>
    </lineage>
</organism>
<name>A0ABV4APK3_9GAMM</name>
<accession>A0ABV4APK3</accession>
<evidence type="ECO:0000313" key="3">
    <source>
        <dbReference type="Proteomes" id="UP001562159"/>
    </source>
</evidence>
<dbReference type="EMBL" id="JBGBPY010000001">
    <property type="protein sequence ID" value="MEY2182339.1"/>
    <property type="molecule type" value="Genomic_DNA"/>
</dbReference>
<keyword evidence="1" id="KW-0472">Membrane</keyword>
<keyword evidence="1" id="KW-1133">Transmembrane helix</keyword>
<evidence type="ECO:0008006" key="4">
    <source>
        <dbReference type="Google" id="ProtNLM"/>
    </source>
</evidence>
<protein>
    <recommendedName>
        <fullName evidence="4">Relaxation protein</fullName>
    </recommendedName>
</protein>
<proteinExistence type="predicted"/>
<keyword evidence="3" id="KW-1185">Reference proteome</keyword>
<feature type="transmembrane region" description="Helical" evidence="1">
    <location>
        <begin position="83"/>
        <end position="106"/>
    </location>
</feature>
<evidence type="ECO:0000313" key="2">
    <source>
        <dbReference type="EMBL" id="MEY2182339.1"/>
    </source>
</evidence>
<dbReference type="Proteomes" id="UP001562159">
    <property type="component" value="Unassembled WGS sequence"/>
</dbReference>